<evidence type="ECO:0000256" key="2">
    <source>
        <dbReference type="ARBA" id="ARBA00022614"/>
    </source>
</evidence>
<dbReference type="GO" id="GO:0031028">
    <property type="term" value="P:septation initiation signaling"/>
    <property type="evidence" value="ECO:0007669"/>
    <property type="project" value="TreeGrafter"/>
</dbReference>
<keyword evidence="3" id="KW-0677">Repeat</keyword>
<evidence type="ECO:0000313" key="6">
    <source>
        <dbReference type="Proteomes" id="UP000231451"/>
    </source>
</evidence>
<dbReference type="Pfam" id="PF09479">
    <property type="entry name" value="Flg_new"/>
    <property type="match status" value="1"/>
</dbReference>
<dbReference type="PANTHER" id="PTHR47566:SF1">
    <property type="entry name" value="PROTEIN NUD1"/>
    <property type="match status" value="1"/>
</dbReference>
<sequence length="698" mass="75646">MGAKGKLRKEGSVMRTGRPAYLSRLWKIGIGAVASVAMLLPMGAVANAAEEGVKGSAAASASSAAGGASAAAGDIPITAKYFPDAAFREDIGDSDYDKNMDGLLDPAERNDVTEIELGGDVKSAKGIELFPNLSAVSLNALGGGALTSLDVSHNAQLTELHLTGAQLSSLDVSHNPKLQTLSVTGKTAYTNGKPLSSLDVSRNPELQELEFEGNHLSSLDVSHNPKLQTLTVDSNRLTSLDVSHNPKLSRLTVGNNRLSSLDVSHNPEIDFLLAEDNQLSSLNVTRNPQLATLDVENNRLSIVDVSHNPKLSDFRIDNNPLLRLDVSRNPELSYLTMSNTRVSSVDLSHNALLETLDARGSQLYAVDASRTSLKAFDGWHGNQGLINNRLLAYRESPKREQLSLTGQRAFPVDGYSLNLRQLIPWFDLSKVSNVRGGTISRTGVIAPVAGAKAGAVVSYDYAAGASGTLHASVSFTMKGAPAQVVYRTVAFNSNGGSKVASQKVANGAKVAQPKNPTRAGYAFAGWYYGNAKWDFNRGVTANITLTAKWTKNTTPSKPTVKQVPVYRVYNRRSGLHHYTTNKAEKDMLVRLGWRDESRKAASFITVSKGTPGARPVYREYNRRTGNHNWTLNKAEHDMLVRLGWRNEGVAWYAPSSGKNVYRLYNRNSGEHVYTMSYGEYVAVQRAGWRGEGIAWKSL</sequence>
<proteinExistence type="predicted"/>
<comment type="caution">
    <text evidence="5">The sequence shown here is derived from an EMBL/GenBank/DDBJ whole genome shotgun (WGS) entry which is preliminary data.</text>
</comment>
<dbReference type="InterPro" id="IPR032675">
    <property type="entry name" value="LRR_dom_sf"/>
</dbReference>
<dbReference type="Gene3D" id="3.80.10.10">
    <property type="entry name" value="Ribonuclease Inhibitor"/>
    <property type="match status" value="1"/>
</dbReference>
<evidence type="ECO:0000313" key="5">
    <source>
        <dbReference type="EMBL" id="PJM74917.1"/>
    </source>
</evidence>
<dbReference type="InterPro" id="IPR013378">
    <property type="entry name" value="InlB-like_B-rpt"/>
</dbReference>
<dbReference type="Gene3D" id="2.60.40.4270">
    <property type="entry name" value="Listeria-Bacteroides repeat domain"/>
    <property type="match status" value="1"/>
</dbReference>
<keyword evidence="2" id="KW-0433">Leucine-rich repeat</keyword>
<dbReference type="InterPro" id="IPR043708">
    <property type="entry name" value="DUF5648"/>
</dbReference>
<dbReference type="AlphaFoldDB" id="A0A2M9HDN8"/>
<keyword evidence="6" id="KW-1185">Reference proteome</keyword>
<dbReference type="InterPro" id="IPR052574">
    <property type="entry name" value="CDIRP"/>
</dbReference>
<reference evidence="5 6" key="1">
    <citation type="submission" date="2017-10" db="EMBL/GenBank/DDBJ databases">
        <title>Draft genome sequences of strains TRE 1, TRE 9, TRE H and TRI 7, isolated from tamarins, belonging to four potential novel Bifidobacterium species.</title>
        <authorList>
            <person name="Mattarelli P."/>
            <person name="Modesto M."/>
            <person name="Puglisi E."/>
            <person name="Morelli L."/>
            <person name="Spezio C."/>
            <person name="Bonetti A."/>
            <person name="Sandri C."/>
        </authorList>
    </citation>
    <scope>NUCLEOTIDE SEQUENCE [LARGE SCALE GENOMIC DNA]</scope>
    <source>
        <strain evidence="6">TRI7</strain>
    </source>
</reference>
<dbReference type="EMBL" id="PEBK01000007">
    <property type="protein sequence ID" value="PJM74917.1"/>
    <property type="molecule type" value="Genomic_DNA"/>
</dbReference>
<evidence type="ECO:0000259" key="4">
    <source>
        <dbReference type="Pfam" id="PF18885"/>
    </source>
</evidence>
<dbReference type="GO" id="GO:0030313">
    <property type="term" value="C:cell envelope"/>
    <property type="evidence" value="ECO:0007669"/>
    <property type="project" value="UniProtKB-SubCell"/>
</dbReference>
<dbReference type="OrthoDB" id="3187397at2"/>
<evidence type="ECO:0000256" key="1">
    <source>
        <dbReference type="ARBA" id="ARBA00004196"/>
    </source>
</evidence>
<feature type="domain" description="DUF5648" evidence="4">
    <location>
        <begin position="564"/>
        <end position="697"/>
    </location>
</feature>
<dbReference type="Pfam" id="PF18885">
    <property type="entry name" value="DUF5648"/>
    <property type="match status" value="1"/>
</dbReference>
<dbReference type="InterPro" id="IPR042229">
    <property type="entry name" value="Listeria/Bacterioides_rpt_sf"/>
</dbReference>
<comment type="subcellular location">
    <subcellularLocation>
        <location evidence="1">Cell envelope</location>
    </subcellularLocation>
</comment>
<dbReference type="GO" id="GO:0035591">
    <property type="term" value="F:signaling adaptor activity"/>
    <property type="evidence" value="ECO:0007669"/>
    <property type="project" value="TreeGrafter"/>
</dbReference>
<name>A0A2M9HDN8_9BIFI</name>
<dbReference type="Proteomes" id="UP000231451">
    <property type="component" value="Unassembled WGS sequence"/>
</dbReference>
<accession>A0A2M9HDN8</accession>
<dbReference type="NCBIfam" id="TIGR02543">
    <property type="entry name" value="List_Bact_rpt"/>
    <property type="match status" value="1"/>
</dbReference>
<evidence type="ECO:0000256" key="3">
    <source>
        <dbReference type="ARBA" id="ARBA00022737"/>
    </source>
</evidence>
<dbReference type="PANTHER" id="PTHR47566">
    <property type="match status" value="1"/>
</dbReference>
<dbReference type="SUPFAM" id="SSF52058">
    <property type="entry name" value="L domain-like"/>
    <property type="match status" value="1"/>
</dbReference>
<organism evidence="5 6">
    <name type="scientific">Bifidobacterium simiarum</name>
    <dbReference type="NCBI Taxonomy" id="2045441"/>
    <lineage>
        <taxon>Bacteria</taxon>
        <taxon>Bacillati</taxon>
        <taxon>Actinomycetota</taxon>
        <taxon>Actinomycetes</taxon>
        <taxon>Bifidobacteriales</taxon>
        <taxon>Bifidobacteriaceae</taxon>
        <taxon>Bifidobacterium</taxon>
    </lineage>
</organism>
<gene>
    <name evidence="5" type="ORF">CSQ87_08220</name>
</gene>
<protein>
    <recommendedName>
        <fullName evidence="4">DUF5648 domain-containing protein</fullName>
    </recommendedName>
</protein>